<keyword evidence="6" id="KW-0408">Iron</keyword>
<dbReference type="InterPro" id="IPR006620">
    <property type="entry name" value="Pro_4_hyd_alph"/>
</dbReference>
<dbReference type="GO" id="GO:0031418">
    <property type="term" value="F:L-ascorbic acid binding"/>
    <property type="evidence" value="ECO:0007669"/>
    <property type="project" value="UniProtKB-KW"/>
</dbReference>
<dbReference type="InterPro" id="IPR013766">
    <property type="entry name" value="Thioredoxin_domain"/>
</dbReference>
<dbReference type="InterPro" id="IPR044862">
    <property type="entry name" value="Pro_4_hyd_alph_FE2OG_OXY"/>
</dbReference>
<dbReference type="PROSITE" id="PS51471">
    <property type="entry name" value="FE2OG_OXY"/>
    <property type="match status" value="1"/>
</dbReference>
<dbReference type="AlphaFoldDB" id="A0A5J6MKF4"/>
<dbReference type="Pfam" id="PF13640">
    <property type="entry name" value="2OG-FeII_Oxy_3"/>
    <property type="match status" value="1"/>
</dbReference>
<protein>
    <recommendedName>
        <fullName evidence="12">Fe2OG dioxygenase domain-containing protein</fullName>
    </recommendedName>
</protein>
<evidence type="ECO:0000313" key="10">
    <source>
        <dbReference type="EMBL" id="QEX18072.1"/>
    </source>
</evidence>
<keyword evidence="5" id="KW-0560">Oxidoreductase</keyword>
<dbReference type="InterPro" id="IPR000866">
    <property type="entry name" value="AhpC/TSA"/>
</dbReference>
<dbReference type="PROSITE" id="PS51352">
    <property type="entry name" value="THIOREDOXIN_2"/>
    <property type="match status" value="1"/>
</dbReference>
<evidence type="ECO:0000256" key="5">
    <source>
        <dbReference type="ARBA" id="ARBA00023002"/>
    </source>
</evidence>
<gene>
    <name evidence="10" type="ORF">FRZ44_33760</name>
</gene>
<dbReference type="GO" id="GO:0016705">
    <property type="term" value="F:oxidoreductase activity, acting on paired donors, with incorporation or reduction of molecular oxygen"/>
    <property type="evidence" value="ECO:0007669"/>
    <property type="project" value="InterPro"/>
</dbReference>
<evidence type="ECO:0000259" key="8">
    <source>
        <dbReference type="PROSITE" id="PS51352"/>
    </source>
</evidence>
<dbReference type="Gene3D" id="2.60.120.620">
    <property type="entry name" value="q2cbj1_9rhob like domain"/>
    <property type="match status" value="1"/>
</dbReference>
<dbReference type="GO" id="GO:0051213">
    <property type="term" value="F:dioxygenase activity"/>
    <property type="evidence" value="ECO:0007669"/>
    <property type="project" value="UniProtKB-KW"/>
</dbReference>
<dbReference type="GO" id="GO:0005506">
    <property type="term" value="F:iron ion binding"/>
    <property type="evidence" value="ECO:0007669"/>
    <property type="project" value="InterPro"/>
</dbReference>
<dbReference type="KEGG" id="htq:FRZ44_33760"/>
<evidence type="ECO:0000256" key="6">
    <source>
        <dbReference type="ARBA" id="ARBA00023004"/>
    </source>
</evidence>
<evidence type="ECO:0000313" key="11">
    <source>
        <dbReference type="Proteomes" id="UP000326202"/>
    </source>
</evidence>
<dbReference type="GO" id="GO:0016209">
    <property type="term" value="F:antioxidant activity"/>
    <property type="evidence" value="ECO:0007669"/>
    <property type="project" value="InterPro"/>
</dbReference>
<reference evidence="10 11" key="1">
    <citation type="submission" date="2019-08" db="EMBL/GenBank/DDBJ databases">
        <title>Hyperibacter terrae gen. nov., sp. nov. and Hyperibacter viscosus sp. nov., two new members in the family Rhodospirillaceae isolated from the rhizosphere of Hypericum perforatum.</title>
        <authorList>
            <person name="Noviana Z."/>
        </authorList>
    </citation>
    <scope>NUCLEOTIDE SEQUENCE [LARGE SCALE GENOMIC DNA]</scope>
    <source>
        <strain evidence="10 11">R5913</strain>
    </source>
</reference>
<evidence type="ECO:0000256" key="7">
    <source>
        <dbReference type="SAM" id="MobiDB-lite"/>
    </source>
</evidence>
<dbReference type="RefSeq" id="WP_151178266.1">
    <property type="nucleotide sequence ID" value="NZ_CP042906.1"/>
</dbReference>
<keyword evidence="2" id="KW-0479">Metal-binding</keyword>
<evidence type="ECO:0000259" key="9">
    <source>
        <dbReference type="PROSITE" id="PS51471"/>
    </source>
</evidence>
<evidence type="ECO:0000256" key="2">
    <source>
        <dbReference type="ARBA" id="ARBA00022723"/>
    </source>
</evidence>
<feature type="compositionally biased region" description="Pro residues" evidence="7">
    <location>
        <begin position="1"/>
        <end position="12"/>
    </location>
</feature>
<keyword evidence="11" id="KW-1185">Reference proteome</keyword>
<comment type="cofactor">
    <cofactor evidence="1">
        <name>L-ascorbate</name>
        <dbReference type="ChEBI" id="CHEBI:38290"/>
    </cofactor>
</comment>
<evidence type="ECO:0000256" key="3">
    <source>
        <dbReference type="ARBA" id="ARBA00022896"/>
    </source>
</evidence>
<accession>A0A5J6MKF4</accession>
<dbReference type="SUPFAM" id="SSF52833">
    <property type="entry name" value="Thioredoxin-like"/>
    <property type="match status" value="1"/>
</dbReference>
<dbReference type="Pfam" id="PF00578">
    <property type="entry name" value="AhpC-TSA"/>
    <property type="match status" value="1"/>
</dbReference>
<dbReference type="EMBL" id="CP042906">
    <property type="protein sequence ID" value="QEX18072.1"/>
    <property type="molecule type" value="Genomic_DNA"/>
</dbReference>
<name>A0A5J6MKF4_9PROT</name>
<dbReference type="InterPro" id="IPR036249">
    <property type="entry name" value="Thioredoxin-like_sf"/>
</dbReference>
<dbReference type="Proteomes" id="UP000326202">
    <property type="component" value="Chromosome"/>
</dbReference>
<feature type="domain" description="Fe2OG dioxygenase" evidence="9">
    <location>
        <begin position="258"/>
        <end position="353"/>
    </location>
</feature>
<dbReference type="OrthoDB" id="255432at2"/>
<dbReference type="SMART" id="SM00702">
    <property type="entry name" value="P4Hc"/>
    <property type="match status" value="1"/>
</dbReference>
<evidence type="ECO:0000256" key="1">
    <source>
        <dbReference type="ARBA" id="ARBA00001961"/>
    </source>
</evidence>
<dbReference type="Gene3D" id="3.40.30.10">
    <property type="entry name" value="Glutaredoxin"/>
    <property type="match status" value="1"/>
</dbReference>
<sequence length="353" mass="38772">MNRAPASPPGIPPLEAGDPAPPVGALDETGTPVFSRADLVMGRPLVLLFGPPGDGSLQETLIAFRDRGGDFTALDALVFAVSREAPEANRALHAALGLSFKLLSDPDGNIHASYGVASAPLAVILDRNHRIARILHAATAAALAEAALAWLRANFPPRGLRVQAQAPILLLPRVLEETDCARLVELFHRPVTVWQSDGFRSEGHDKEPGDFKVDHAGSYGQLTEYVVREPAVQQFLDRCFNRRVAREIRKAFQTRVGQREDYRIARYDSASGGVLHPHRDNATKETAHRRFTMTINLNAGDYEGGALRFREYGDHYYEVERGTAVVWSATLLHEVMPVTRGARYILGVHMYGS</sequence>
<keyword evidence="4" id="KW-0223">Dioxygenase</keyword>
<organism evidence="10 11">
    <name type="scientific">Hypericibacter terrae</name>
    <dbReference type="NCBI Taxonomy" id="2602015"/>
    <lineage>
        <taxon>Bacteria</taxon>
        <taxon>Pseudomonadati</taxon>
        <taxon>Pseudomonadota</taxon>
        <taxon>Alphaproteobacteria</taxon>
        <taxon>Rhodospirillales</taxon>
        <taxon>Dongiaceae</taxon>
        <taxon>Hypericibacter</taxon>
    </lineage>
</organism>
<evidence type="ECO:0008006" key="12">
    <source>
        <dbReference type="Google" id="ProtNLM"/>
    </source>
</evidence>
<dbReference type="InterPro" id="IPR005123">
    <property type="entry name" value="Oxoglu/Fe-dep_dioxygenase_dom"/>
</dbReference>
<feature type="region of interest" description="Disordered" evidence="7">
    <location>
        <begin position="1"/>
        <end position="28"/>
    </location>
</feature>
<evidence type="ECO:0000256" key="4">
    <source>
        <dbReference type="ARBA" id="ARBA00022964"/>
    </source>
</evidence>
<proteinExistence type="predicted"/>
<feature type="domain" description="Thioredoxin" evidence="8">
    <location>
        <begin position="14"/>
        <end position="153"/>
    </location>
</feature>
<keyword evidence="3" id="KW-0847">Vitamin C</keyword>